<protein>
    <submittedName>
        <fullName evidence="1">Uncharacterized protein</fullName>
    </submittedName>
</protein>
<evidence type="ECO:0000313" key="2">
    <source>
        <dbReference type="Proteomes" id="UP001500298"/>
    </source>
</evidence>
<name>A0ABP9D8Q2_9BACT</name>
<accession>A0ABP9D8Q2</accession>
<dbReference type="Proteomes" id="UP001500298">
    <property type="component" value="Unassembled WGS sequence"/>
</dbReference>
<sequence>MRTSMEYLIQQYSNFNLEILIQTPEIKVYQFSGENPESHFTDSQKWILERNRLIVTGDHCGHVYHFEGVKNVTLKDIAGLEVKDLFSAWESQPVHFLSLLQDDILMYRGIEHLESNGVVSFSDEEEVDLSLVEMWFKCIDALMEKYPLEFHEFELKAIAHISDDWRVYQILSDKRYKVVFGWNHDEWDFPTQQHYAAIKAAVNSHAALLI</sequence>
<gene>
    <name evidence="1" type="ORF">GCM10023331_07390</name>
</gene>
<keyword evidence="2" id="KW-1185">Reference proteome</keyword>
<evidence type="ECO:0000313" key="1">
    <source>
        <dbReference type="EMBL" id="GAA4825466.1"/>
    </source>
</evidence>
<proteinExistence type="predicted"/>
<reference evidence="2" key="1">
    <citation type="journal article" date="2019" name="Int. J. Syst. Evol. Microbiol.">
        <title>The Global Catalogue of Microorganisms (GCM) 10K type strain sequencing project: providing services to taxonomists for standard genome sequencing and annotation.</title>
        <authorList>
            <consortium name="The Broad Institute Genomics Platform"/>
            <consortium name="The Broad Institute Genome Sequencing Center for Infectious Disease"/>
            <person name="Wu L."/>
            <person name="Ma J."/>
        </authorList>
    </citation>
    <scope>NUCLEOTIDE SEQUENCE [LARGE SCALE GENOMIC DNA]</scope>
    <source>
        <strain evidence="2">JCM 18326</strain>
    </source>
</reference>
<organism evidence="1 2">
    <name type="scientific">Algivirga pacifica</name>
    <dbReference type="NCBI Taxonomy" id="1162670"/>
    <lineage>
        <taxon>Bacteria</taxon>
        <taxon>Pseudomonadati</taxon>
        <taxon>Bacteroidota</taxon>
        <taxon>Cytophagia</taxon>
        <taxon>Cytophagales</taxon>
        <taxon>Flammeovirgaceae</taxon>
        <taxon>Algivirga</taxon>
    </lineage>
</organism>
<comment type="caution">
    <text evidence="1">The sequence shown here is derived from an EMBL/GenBank/DDBJ whole genome shotgun (WGS) entry which is preliminary data.</text>
</comment>
<dbReference type="EMBL" id="BAABJX010000016">
    <property type="protein sequence ID" value="GAA4825466.1"/>
    <property type="molecule type" value="Genomic_DNA"/>
</dbReference>
<dbReference type="RefSeq" id="WP_345369304.1">
    <property type="nucleotide sequence ID" value="NZ_BAABJX010000016.1"/>
</dbReference>